<accession>A0ABQ4V4L3</accession>
<gene>
    <name evidence="2" type="ORF">NGTWS1702_34510</name>
</gene>
<organism evidence="2 3">
    <name type="scientific">Mycolicibacterium cyprinidarum</name>
    <dbReference type="NCBI Taxonomy" id="2860311"/>
    <lineage>
        <taxon>Bacteria</taxon>
        <taxon>Bacillati</taxon>
        <taxon>Actinomycetota</taxon>
        <taxon>Actinomycetes</taxon>
        <taxon>Mycobacteriales</taxon>
        <taxon>Mycobacteriaceae</taxon>
        <taxon>Mycolicibacterium</taxon>
    </lineage>
</organism>
<sequence>MVARVNDSKAKRIRAQLKRQGNPCHLCGEPIDYTAHHHDPASFQVDHLWQVANGGPEYDPDNCASSHRGCNRDRSNKVDAITIDTAARYGVTLTAPTASAAPTKPCAPAGQHCPHCNGTHNPAPGVTFITARNWTAA</sequence>
<dbReference type="Gene3D" id="1.10.30.50">
    <property type="match status" value="1"/>
</dbReference>
<dbReference type="Pfam" id="PF01844">
    <property type="entry name" value="HNH"/>
    <property type="match status" value="1"/>
</dbReference>
<dbReference type="SMART" id="SM00507">
    <property type="entry name" value="HNHc"/>
    <property type="match status" value="1"/>
</dbReference>
<dbReference type="InterPro" id="IPR003615">
    <property type="entry name" value="HNH_nuc"/>
</dbReference>
<proteinExistence type="predicted"/>
<dbReference type="Proteomes" id="UP001060504">
    <property type="component" value="Unassembled WGS sequence"/>
</dbReference>
<reference evidence="2 3" key="1">
    <citation type="submission" date="2021-08" db="EMBL/GenBank/DDBJ databases">
        <title>Draft genome sequence of Mycolicibacterium sp. NGTWS1702 strain.</title>
        <authorList>
            <person name="Matsumoto M."/>
            <person name="Tang B.C.C."/>
            <person name="Machida Y."/>
            <person name="Matoyama H."/>
            <person name="Kishihara T."/>
            <person name="Sato S."/>
            <person name="Kondo I."/>
            <person name="Sano M."/>
            <person name="Kato G."/>
        </authorList>
    </citation>
    <scope>NUCLEOTIDE SEQUENCE [LARGE SCALE GENOMIC DNA]</scope>
    <source>
        <strain evidence="2 3">NGTWSNA01</strain>
    </source>
</reference>
<name>A0ABQ4V4L3_9MYCO</name>
<keyword evidence="3" id="KW-1185">Reference proteome</keyword>
<evidence type="ECO:0000259" key="1">
    <source>
        <dbReference type="SMART" id="SM00507"/>
    </source>
</evidence>
<protein>
    <recommendedName>
        <fullName evidence="1">HNH nuclease domain-containing protein</fullName>
    </recommendedName>
</protein>
<feature type="domain" description="HNH nuclease" evidence="1">
    <location>
        <begin position="12"/>
        <end position="72"/>
    </location>
</feature>
<comment type="caution">
    <text evidence="2">The sequence shown here is derived from an EMBL/GenBank/DDBJ whole genome shotgun (WGS) entry which is preliminary data.</text>
</comment>
<dbReference type="EMBL" id="BPRH01003617">
    <property type="protein sequence ID" value="GJF10037.1"/>
    <property type="molecule type" value="Genomic_DNA"/>
</dbReference>
<dbReference type="InterPro" id="IPR002711">
    <property type="entry name" value="HNH"/>
</dbReference>
<evidence type="ECO:0000313" key="2">
    <source>
        <dbReference type="EMBL" id="GJF10037.1"/>
    </source>
</evidence>
<evidence type="ECO:0000313" key="3">
    <source>
        <dbReference type="Proteomes" id="UP001060504"/>
    </source>
</evidence>